<dbReference type="Gene3D" id="1.20.5.170">
    <property type="match status" value="1"/>
</dbReference>
<feature type="domain" description="IF rod" evidence="5">
    <location>
        <begin position="271"/>
        <end position="580"/>
    </location>
</feature>
<dbReference type="PRINTS" id="PR01248">
    <property type="entry name" value="TYPE1KERATIN"/>
</dbReference>
<feature type="region of interest" description="Disordered" evidence="4">
    <location>
        <begin position="1"/>
        <end position="228"/>
    </location>
</feature>
<feature type="compositionally biased region" description="Low complexity" evidence="4">
    <location>
        <begin position="579"/>
        <end position="655"/>
    </location>
</feature>
<reference evidence="6" key="1">
    <citation type="submission" date="2023-07" db="EMBL/GenBank/DDBJ databases">
        <authorList>
            <person name="Stuckert A."/>
        </authorList>
    </citation>
    <scope>NUCLEOTIDE SEQUENCE</scope>
</reference>
<gene>
    <name evidence="6" type="ORF">RIMI_LOCUS22454574</name>
</gene>
<dbReference type="Pfam" id="PF00038">
    <property type="entry name" value="Filament"/>
    <property type="match status" value="1"/>
</dbReference>
<dbReference type="PROSITE" id="PS51842">
    <property type="entry name" value="IF_ROD_2"/>
    <property type="match status" value="1"/>
</dbReference>
<dbReference type="PANTHER" id="PTHR23239:SF180">
    <property type="entry name" value="KERATIN, TYPE I CYTOSKELETAL 17"/>
    <property type="match status" value="1"/>
</dbReference>
<keyword evidence="7" id="KW-1185">Reference proteome</keyword>
<feature type="compositionally biased region" description="Gly residues" evidence="4">
    <location>
        <begin position="160"/>
        <end position="173"/>
    </location>
</feature>
<name>A0ABN9MLT9_9NEOB</name>
<keyword evidence="1" id="KW-0403">Intermediate filament</keyword>
<dbReference type="PANTHER" id="PTHR23239">
    <property type="entry name" value="INTERMEDIATE FILAMENT"/>
    <property type="match status" value="1"/>
</dbReference>
<dbReference type="InterPro" id="IPR002957">
    <property type="entry name" value="Keratin_I"/>
</dbReference>
<evidence type="ECO:0000256" key="3">
    <source>
        <dbReference type="SAM" id="Coils"/>
    </source>
</evidence>
<accession>A0ABN9MLT9</accession>
<dbReference type="Gene3D" id="1.20.5.1160">
    <property type="entry name" value="Vasodilator-stimulated phosphoprotein"/>
    <property type="match status" value="1"/>
</dbReference>
<evidence type="ECO:0000313" key="7">
    <source>
        <dbReference type="Proteomes" id="UP001176940"/>
    </source>
</evidence>
<organism evidence="6 7">
    <name type="scientific">Ranitomeya imitator</name>
    <name type="common">mimic poison frog</name>
    <dbReference type="NCBI Taxonomy" id="111125"/>
    <lineage>
        <taxon>Eukaryota</taxon>
        <taxon>Metazoa</taxon>
        <taxon>Chordata</taxon>
        <taxon>Craniata</taxon>
        <taxon>Vertebrata</taxon>
        <taxon>Euteleostomi</taxon>
        <taxon>Amphibia</taxon>
        <taxon>Batrachia</taxon>
        <taxon>Anura</taxon>
        <taxon>Neobatrachia</taxon>
        <taxon>Hyloidea</taxon>
        <taxon>Dendrobatidae</taxon>
        <taxon>Dendrobatinae</taxon>
        <taxon>Ranitomeya</taxon>
    </lineage>
</organism>
<dbReference type="Proteomes" id="UP001176940">
    <property type="component" value="Unassembled WGS sequence"/>
</dbReference>
<feature type="compositionally biased region" description="Low complexity" evidence="4">
    <location>
        <begin position="204"/>
        <end position="228"/>
    </location>
</feature>
<feature type="compositionally biased region" description="Polar residues" evidence="4">
    <location>
        <begin position="108"/>
        <end position="117"/>
    </location>
</feature>
<dbReference type="Gene3D" id="1.20.5.500">
    <property type="entry name" value="Single helix bin"/>
    <property type="match status" value="1"/>
</dbReference>
<evidence type="ECO:0000256" key="1">
    <source>
        <dbReference type="ARBA" id="ARBA00022754"/>
    </source>
</evidence>
<comment type="caution">
    <text evidence="6">The sequence shown here is derived from an EMBL/GenBank/DDBJ whole genome shotgun (WGS) entry which is preliminary data.</text>
</comment>
<protein>
    <recommendedName>
        <fullName evidence="5">IF rod domain-containing protein</fullName>
    </recommendedName>
</protein>
<feature type="compositionally biased region" description="Low complexity" evidence="4">
    <location>
        <begin position="121"/>
        <end position="141"/>
    </location>
</feature>
<dbReference type="EMBL" id="CAUEEQ010078557">
    <property type="protein sequence ID" value="CAJ0967749.1"/>
    <property type="molecule type" value="Genomic_DNA"/>
</dbReference>
<dbReference type="InterPro" id="IPR039008">
    <property type="entry name" value="IF_rod_dom"/>
</dbReference>
<evidence type="ECO:0000256" key="2">
    <source>
        <dbReference type="ARBA" id="ARBA00023054"/>
    </source>
</evidence>
<feature type="compositionally biased region" description="Gly residues" evidence="4">
    <location>
        <begin position="142"/>
        <end position="151"/>
    </location>
</feature>
<proteinExistence type="predicted"/>
<evidence type="ECO:0000259" key="5">
    <source>
        <dbReference type="PROSITE" id="PS51842"/>
    </source>
</evidence>
<evidence type="ECO:0000313" key="6">
    <source>
        <dbReference type="EMBL" id="CAJ0967749.1"/>
    </source>
</evidence>
<feature type="compositionally biased region" description="Low complexity" evidence="4">
    <location>
        <begin position="74"/>
        <end position="87"/>
    </location>
</feature>
<evidence type="ECO:0000256" key="4">
    <source>
        <dbReference type="SAM" id="MobiDB-lite"/>
    </source>
</evidence>
<keyword evidence="2 3" id="KW-0175">Coiled coil</keyword>
<feature type="coiled-coil region" evidence="3">
    <location>
        <begin position="275"/>
        <end position="551"/>
    </location>
</feature>
<feature type="region of interest" description="Disordered" evidence="4">
    <location>
        <begin position="576"/>
        <end position="666"/>
    </location>
</feature>
<dbReference type="SUPFAM" id="SSF64593">
    <property type="entry name" value="Intermediate filament protein, coiled coil region"/>
    <property type="match status" value="2"/>
</dbReference>
<dbReference type="SMART" id="SM01391">
    <property type="entry name" value="Filament"/>
    <property type="match status" value="1"/>
</dbReference>
<sequence>MSYRSSSVQEAYGNAGSNRAVRQPENFDDGSQVKGSTGSQKGGSGEATTAYHGEDSGAAYGSSSQTNRQGGYVNSGSVRDGVSGSSSTARHRVGFEDHSSGQTGTGLGASSSRNVSGKQPAGSSTAHTGNSTTGSSSSYGSSSGGHTGSTSGGYRVSSGGNAGGSSGGYGGSSTGYTSGSSGQRGGTSGSSGNVSRSGTGNFSGGYSSRSTGGYSSRSSGGRPGFSSGHCGVSGNGGFGGFSAGNATSGQRGGFNTGGFSNGGEGLLQTGKKETMQNLNSRLSAYMDKVRDLEDSNSELENKIKTWYETHQPKKVDNSNYYKTIENLKDQIINSTLDNNQLTVEVDNARLATDDFRVKFESELSMRQSVEVDIEGLRKVLDDLTLEKASLESQIENLREEIAASKKMHEEEMKALQGQTSDVNVQVDAAPGINMLKVLNEMRAQYEELAEDYRKTAEKEYNQKITELSNEISCSSAEIETGKSEATELRRTMQTLEIELQSLLAMKCSLENTLAETQGRYSCHLSHIQEKVSKLEDQLAQVRCDMENQSYEYKILLDIKTRLENEIEMYRQLLDGENVSSGGSSRRSGGMSRNTSVSGSGNGSVNVSGNSSSYSSTSVSGSASGSGMTSGSASGSVSGSSNAAGSSRRSDSSSVTDPKKNRLVTTITEERVDGRLVSTKVDKIEQKA</sequence>
<feature type="compositionally biased region" description="Low complexity" evidence="4">
    <location>
        <begin position="30"/>
        <end position="39"/>
    </location>
</feature>